<name>A0A9P6TUB3_9FUNG</name>
<accession>A0A9P6TUB3</accession>
<dbReference type="Proteomes" id="UP000726737">
    <property type="component" value="Unassembled WGS sequence"/>
</dbReference>
<dbReference type="OrthoDB" id="2419192at2759"/>
<sequence>MPNADPTESESEQRYLRLDVEVTSSRVVSGKGLGDHEQVIRFPLMPADIFDNSTTSLTSSKAAEATPAATAPGQSSSSSRRQRTSYQARSSRVNAQGGVAKARRIYDTKDQLFKNARAAASRAGSSASRAEASTPLTPIKEEPMEIYIKEEPMD</sequence>
<protein>
    <submittedName>
        <fullName evidence="2">Uncharacterized protein</fullName>
    </submittedName>
</protein>
<evidence type="ECO:0000313" key="2">
    <source>
        <dbReference type="EMBL" id="KAG0241608.1"/>
    </source>
</evidence>
<dbReference type="EMBL" id="JAAAJA010002304">
    <property type="protein sequence ID" value="KAG0241608.1"/>
    <property type="molecule type" value="Genomic_DNA"/>
</dbReference>
<evidence type="ECO:0000313" key="3">
    <source>
        <dbReference type="Proteomes" id="UP000726737"/>
    </source>
</evidence>
<comment type="caution">
    <text evidence="2">The sequence shown here is derived from an EMBL/GenBank/DDBJ whole genome shotgun (WGS) entry which is preliminary data.</text>
</comment>
<feature type="region of interest" description="Disordered" evidence="1">
    <location>
        <begin position="116"/>
        <end position="142"/>
    </location>
</feature>
<feature type="region of interest" description="Disordered" evidence="1">
    <location>
        <begin position="50"/>
        <end position="101"/>
    </location>
</feature>
<reference evidence="2" key="1">
    <citation type="journal article" date="2020" name="Fungal Divers.">
        <title>Resolving the Mortierellaceae phylogeny through synthesis of multi-gene phylogenetics and phylogenomics.</title>
        <authorList>
            <person name="Vandepol N."/>
            <person name="Liber J."/>
            <person name="Desiro A."/>
            <person name="Na H."/>
            <person name="Kennedy M."/>
            <person name="Barry K."/>
            <person name="Grigoriev I.V."/>
            <person name="Miller A.N."/>
            <person name="O'Donnell K."/>
            <person name="Stajich J.E."/>
            <person name="Bonito G."/>
        </authorList>
    </citation>
    <scope>NUCLEOTIDE SEQUENCE</scope>
    <source>
        <strain evidence="2">KOD948</strain>
    </source>
</reference>
<evidence type="ECO:0000256" key="1">
    <source>
        <dbReference type="SAM" id="MobiDB-lite"/>
    </source>
</evidence>
<proteinExistence type="predicted"/>
<feature type="compositionally biased region" description="Polar residues" evidence="1">
    <location>
        <begin position="51"/>
        <end position="61"/>
    </location>
</feature>
<keyword evidence="3" id="KW-1185">Reference proteome</keyword>
<feature type="compositionally biased region" description="Low complexity" evidence="1">
    <location>
        <begin position="116"/>
        <end position="133"/>
    </location>
</feature>
<feature type="compositionally biased region" description="Low complexity" evidence="1">
    <location>
        <begin position="62"/>
        <end position="92"/>
    </location>
</feature>
<organism evidence="2 3">
    <name type="scientific">Mortierella polycephala</name>
    <dbReference type="NCBI Taxonomy" id="41804"/>
    <lineage>
        <taxon>Eukaryota</taxon>
        <taxon>Fungi</taxon>
        <taxon>Fungi incertae sedis</taxon>
        <taxon>Mucoromycota</taxon>
        <taxon>Mortierellomycotina</taxon>
        <taxon>Mortierellomycetes</taxon>
        <taxon>Mortierellales</taxon>
        <taxon>Mortierellaceae</taxon>
        <taxon>Mortierella</taxon>
    </lineage>
</organism>
<dbReference type="AlphaFoldDB" id="A0A9P6TUB3"/>
<gene>
    <name evidence="2" type="ORF">BG011_003497</name>
</gene>